<evidence type="ECO:0000256" key="4">
    <source>
        <dbReference type="SAM" id="Phobius"/>
    </source>
</evidence>
<dbReference type="AlphaFoldDB" id="A0A6G0Y0E1"/>
<evidence type="ECO:0000256" key="2">
    <source>
        <dbReference type="ARBA" id="ARBA00022490"/>
    </source>
</evidence>
<dbReference type="GO" id="GO:0007030">
    <property type="term" value="P:Golgi organization"/>
    <property type="evidence" value="ECO:0007669"/>
    <property type="project" value="TreeGrafter"/>
</dbReference>
<name>A0A6G0Y0E1_APHCR</name>
<evidence type="ECO:0000259" key="5">
    <source>
        <dbReference type="SMART" id="SM00233"/>
    </source>
</evidence>
<keyword evidence="7" id="KW-1185">Reference proteome</keyword>
<evidence type="ECO:0000256" key="3">
    <source>
        <dbReference type="SAM" id="MobiDB-lite"/>
    </source>
</evidence>
<dbReference type="PANTHER" id="PTHR46556">
    <property type="entry name" value="PLECKSTRIN HOMOLOGY DOMAIN-CONTAINING FAMILY M MEMBER 2"/>
    <property type="match status" value="1"/>
</dbReference>
<feature type="region of interest" description="Disordered" evidence="3">
    <location>
        <begin position="119"/>
        <end position="141"/>
    </location>
</feature>
<evidence type="ECO:0000256" key="1">
    <source>
        <dbReference type="ARBA" id="ARBA00004496"/>
    </source>
</evidence>
<sequence>LDSERSDECIDFTMMCVFFVTVYNITSRNNASISNFAGNFRWQSKYPWCIIELVINNFFSDVTISLMSTRSPDSIVHHRSNTKQVHPVVGLKRVSFHEDVIEPGNGNLIQIRIGECGERGAPEGQEDPQPSETSSKSSVLKSKKQNFPSLYLNALNVELKSQQVVLNQIKQEMMNKECSNVWNKHLDMGSNQLNNIIKRDLLLKTKESIYKIYRMLSIGGSPLFVVITNIRFFVLTKNVYTKRIEVFYSSNFSSLDLIALGPCDQTAVFVSEKSKKCTLITAIDVQSALEMIGSLEYAYRCSGFYDPNNAFVVININHDDKLYEAVKCQISIPKDEKIKYYTWLWYYKESESSNNLKSHLEEFLMVKKGSIWKPRFVRLSEDILYIFEHPDQKLPCESIPLRFGRCKRVRKICSDRPYSIEIMLINCIIILAPADCSQEEKWFNALNYSMTGHKSLNIESKLPDGYCCLLTNSHIVLYNFPHTITDSMLLVNMDSLKFSPSPSHYYVVIEWSCYDATLEESCNDWVVHFSCKSSCDEFISWLCTLRPDLNVLELVEKKSIQRHLKNSIALQTSLI</sequence>
<feature type="domain" description="PH" evidence="5">
    <location>
        <begin position="358"/>
        <end position="453"/>
    </location>
</feature>
<accession>A0A6G0Y0E1</accession>
<organism evidence="6 7">
    <name type="scientific">Aphis craccivora</name>
    <name type="common">Cowpea aphid</name>
    <dbReference type="NCBI Taxonomy" id="307492"/>
    <lineage>
        <taxon>Eukaryota</taxon>
        <taxon>Metazoa</taxon>
        <taxon>Ecdysozoa</taxon>
        <taxon>Arthropoda</taxon>
        <taxon>Hexapoda</taxon>
        <taxon>Insecta</taxon>
        <taxon>Pterygota</taxon>
        <taxon>Neoptera</taxon>
        <taxon>Paraneoptera</taxon>
        <taxon>Hemiptera</taxon>
        <taxon>Sternorrhyncha</taxon>
        <taxon>Aphidomorpha</taxon>
        <taxon>Aphidoidea</taxon>
        <taxon>Aphididae</taxon>
        <taxon>Aphidini</taxon>
        <taxon>Aphis</taxon>
        <taxon>Aphis</taxon>
    </lineage>
</organism>
<dbReference type="Gene3D" id="2.30.29.30">
    <property type="entry name" value="Pleckstrin-homology domain (PH domain)/Phosphotyrosine-binding domain (PTB)"/>
    <property type="match status" value="1"/>
</dbReference>
<feature type="compositionally biased region" description="Low complexity" evidence="3">
    <location>
        <begin position="131"/>
        <end position="140"/>
    </location>
</feature>
<keyword evidence="4" id="KW-1133">Transmembrane helix</keyword>
<dbReference type="PANTHER" id="PTHR46556:SF1">
    <property type="entry name" value="PLECKSTRIN HOMOLOGY DOMAIN-CONTAINING FAMILY M MEMBER 2"/>
    <property type="match status" value="1"/>
</dbReference>
<dbReference type="SMART" id="SM00233">
    <property type="entry name" value="PH"/>
    <property type="match status" value="1"/>
</dbReference>
<evidence type="ECO:0000313" key="6">
    <source>
        <dbReference type="EMBL" id="KAF0746584.1"/>
    </source>
</evidence>
<reference evidence="6 7" key="1">
    <citation type="submission" date="2019-08" db="EMBL/GenBank/DDBJ databases">
        <title>Whole genome of Aphis craccivora.</title>
        <authorList>
            <person name="Voronova N.V."/>
            <person name="Shulinski R.S."/>
            <person name="Bandarenka Y.V."/>
            <person name="Zhorov D.G."/>
            <person name="Warner D."/>
        </authorList>
    </citation>
    <scope>NUCLEOTIDE SEQUENCE [LARGE SCALE GENOMIC DNA]</scope>
    <source>
        <strain evidence="6">180601</strain>
        <tissue evidence="6">Whole Body</tissue>
    </source>
</reference>
<protein>
    <submittedName>
        <fullName evidence="6">Pleckstrin y domain-containing family M member 2</fullName>
    </submittedName>
</protein>
<proteinExistence type="predicted"/>
<keyword evidence="4" id="KW-0472">Membrane</keyword>
<dbReference type="GO" id="GO:0032418">
    <property type="term" value="P:lysosome localization"/>
    <property type="evidence" value="ECO:0007669"/>
    <property type="project" value="TreeGrafter"/>
</dbReference>
<dbReference type="GO" id="GO:0032880">
    <property type="term" value="P:regulation of protein localization"/>
    <property type="evidence" value="ECO:0007669"/>
    <property type="project" value="TreeGrafter"/>
</dbReference>
<dbReference type="Proteomes" id="UP000478052">
    <property type="component" value="Unassembled WGS sequence"/>
</dbReference>
<dbReference type="GO" id="GO:0019894">
    <property type="term" value="F:kinesin binding"/>
    <property type="evidence" value="ECO:0007669"/>
    <property type="project" value="TreeGrafter"/>
</dbReference>
<feature type="non-terminal residue" evidence="6">
    <location>
        <position position="1"/>
    </location>
</feature>
<dbReference type="InterPro" id="IPR001849">
    <property type="entry name" value="PH_domain"/>
</dbReference>
<dbReference type="EMBL" id="VUJU01007157">
    <property type="protein sequence ID" value="KAF0746584.1"/>
    <property type="molecule type" value="Genomic_DNA"/>
</dbReference>
<evidence type="ECO:0000313" key="7">
    <source>
        <dbReference type="Proteomes" id="UP000478052"/>
    </source>
</evidence>
<dbReference type="GO" id="GO:0010008">
    <property type="term" value="C:endosome membrane"/>
    <property type="evidence" value="ECO:0007669"/>
    <property type="project" value="TreeGrafter"/>
</dbReference>
<gene>
    <name evidence="6" type="ORF">FWK35_00031623</name>
</gene>
<keyword evidence="4" id="KW-0812">Transmembrane</keyword>
<keyword evidence="2" id="KW-0963">Cytoplasm</keyword>
<comment type="caution">
    <text evidence="6">The sequence shown here is derived from an EMBL/GenBank/DDBJ whole genome shotgun (WGS) entry which is preliminary data.</text>
</comment>
<dbReference type="InterPro" id="IPR057288">
    <property type="entry name" value="PH_PLEKHM2"/>
</dbReference>
<comment type="subcellular location">
    <subcellularLocation>
        <location evidence="1">Cytoplasm</location>
    </subcellularLocation>
</comment>
<dbReference type="InterPro" id="IPR011993">
    <property type="entry name" value="PH-like_dom_sf"/>
</dbReference>
<dbReference type="OrthoDB" id="9983817at2759"/>
<feature type="transmembrane region" description="Helical" evidence="4">
    <location>
        <begin position="212"/>
        <end position="234"/>
    </location>
</feature>
<dbReference type="Pfam" id="PF00169">
    <property type="entry name" value="PH"/>
    <property type="match status" value="1"/>
</dbReference>
<dbReference type="SUPFAM" id="SSF50729">
    <property type="entry name" value="PH domain-like"/>
    <property type="match status" value="1"/>
</dbReference>
<dbReference type="InterPro" id="IPR053015">
    <property type="entry name" value="PH_domain-containing_M2"/>
</dbReference>
<dbReference type="Pfam" id="PF23142">
    <property type="entry name" value="PH_PLEKHM2"/>
    <property type="match status" value="1"/>
</dbReference>